<keyword evidence="6" id="KW-0137">Centromere</keyword>
<feature type="compositionally biased region" description="Basic and acidic residues" evidence="7">
    <location>
        <begin position="183"/>
        <end position="199"/>
    </location>
</feature>
<evidence type="ECO:0000256" key="4">
    <source>
        <dbReference type="ARBA" id="ARBA00022454"/>
    </source>
</evidence>
<dbReference type="PANTHER" id="PTHR14582:SF1">
    <property type="entry name" value="CENTROMERE PROTEIN O"/>
    <property type="match status" value="1"/>
</dbReference>
<feature type="compositionally biased region" description="Low complexity" evidence="7">
    <location>
        <begin position="48"/>
        <end position="59"/>
    </location>
</feature>
<evidence type="ECO:0000256" key="3">
    <source>
        <dbReference type="ARBA" id="ARBA00007321"/>
    </source>
</evidence>
<name>A0A9P4YXB4_9HYPO</name>
<comment type="caution">
    <text evidence="8">The sequence shown here is derived from an EMBL/GenBank/DDBJ whole genome shotgun (WGS) entry which is preliminary data.</text>
</comment>
<evidence type="ECO:0000313" key="9">
    <source>
        <dbReference type="Proteomes" id="UP000749293"/>
    </source>
</evidence>
<dbReference type="EMBL" id="JAANYQ010000004">
    <property type="protein sequence ID" value="KAF4124560.1"/>
    <property type="molecule type" value="Genomic_DNA"/>
</dbReference>
<accession>A0A9P4YXB4</accession>
<comment type="subcellular location">
    <subcellularLocation>
        <location evidence="2">Chromosome</location>
        <location evidence="2">Centromere</location>
    </subcellularLocation>
    <subcellularLocation>
        <location evidence="1">Nucleus</location>
    </subcellularLocation>
</comment>
<feature type="compositionally biased region" description="Low complexity" evidence="7">
    <location>
        <begin position="160"/>
        <end position="171"/>
    </location>
</feature>
<evidence type="ECO:0000256" key="6">
    <source>
        <dbReference type="ARBA" id="ARBA00023328"/>
    </source>
</evidence>
<sequence length="325" mass="36401">MSTEKKSCDIFAFAKRQLQVEASTIASSEAGQQLIRSAESRRQRQQPRRPLSSRPPAAADGKGPAQRQRAHLQQCFYRICSPVTAFKVVDPDPSALDGGHVLALRFEAMSRGQFLKPYYLMLNRAYLHVGSARLRVHRHTFPPAIPLAGLAARHLPGPGPRNSSSRRSSGANDDDDDNNNKNNSHDDHDHRDGHRARPQDLDALVRALRREIARYHNRMGVTADLRRDLLGLRRERPGRPNEVVDVGIADVEARHVRLTFADGRSGRLLMDNDGNVVKLAVYDAQDRDWDAATHLAAGWTADHADTVTKQLHDYAAQEEEDQEED</sequence>
<dbReference type="AlphaFoldDB" id="A0A9P4YXB4"/>
<organism evidence="8 9">
    <name type="scientific">Geosmithia morbida</name>
    <dbReference type="NCBI Taxonomy" id="1094350"/>
    <lineage>
        <taxon>Eukaryota</taxon>
        <taxon>Fungi</taxon>
        <taxon>Dikarya</taxon>
        <taxon>Ascomycota</taxon>
        <taxon>Pezizomycotina</taxon>
        <taxon>Sordariomycetes</taxon>
        <taxon>Hypocreomycetidae</taxon>
        <taxon>Hypocreales</taxon>
        <taxon>Bionectriaceae</taxon>
        <taxon>Geosmithia</taxon>
    </lineage>
</organism>
<dbReference type="OrthoDB" id="10050372at2759"/>
<keyword evidence="9" id="KW-1185">Reference proteome</keyword>
<dbReference type="Pfam" id="PF09496">
    <property type="entry name" value="CENP-O"/>
    <property type="match status" value="1"/>
</dbReference>
<dbReference type="GeneID" id="55971454"/>
<feature type="region of interest" description="Disordered" evidence="7">
    <location>
        <begin position="152"/>
        <end position="199"/>
    </location>
</feature>
<gene>
    <name evidence="8" type="ORF">GMORB2_5226</name>
</gene>
<proteinExistence type="inferred from homology"/>
<comment type="similarity">
    <text evidence="3">Belongs to the CENP-O/MCM21 family.</text>
</comment>
<dbReference type="InterPro" id="IPR018464">
    <property type="entry name" value="CENP-O"/>
</dbReference>
<dbReference type="Proteomes" id="UP000749293">
    <property type="component" value="Unassembled WGS sequence"/>
</dbReference>
<evidence type="ECO:0000256" key="7">
    <source>
        <dbReference type="SAM" id="MobiDB-lite"/>
    </source>
</evidence>
<dbReference type="PANTHER" id="PTHR14582">
    <property type="entry name" value="INNER KINETOCHORE SUBUNIT MAL2"/>
    <property type="match status" value="1"/>
</dbReference>
<keyword evidence="4" id="KW-0158">Chromosome</keyword>
<evidence type="ECO:0000256" key="5">
    <source>
        <dbReference type="ARBA" id="ARBA00023242"/>
    </source>
</evidence>
<evidence type="ECO:0000313" key="8">
    <source>
        <dbReference type="EMBL" id="KAF4124560.1"/>
    </source>
</evidence>
<reference evidence="8" key="1">
    <citation type="submission" date="2020-03" db="EMBL/GenBank/DDBJ databases">
        <title>Site-based positive gene gene selection in Geosmithia morbida across the United States reveals a broad range of putative effectors and factors for local host and environmental adapation.</title>
        <authorList>
            <person name="Onufrak A."/>
            <person name="Murdoch R.W."/>
            <person name="Gazis R."/>
            <person name="Huff M."/>
            <person name="Staton M."/>
            <person name="Klingeman W."/>
            <person name="Hadziabdic D."/>
        </authorList>
    </citation>
    <scope>NUCLEOTIDE SEQUENCE</scope>
    <source>
        <strain evidence="8">1262</strain>
    </source>
</reference>
<evidence type="ECO:0000256" key="2">
    <source>
        <dbReference type="ARBA" id="ARBA00004584"/>
    </source>
</evidence>
<dbReference type="GO" id="GO:0005634">
    <property type="term" value="C:nucleus"/>
    <property type="evidence" value="ECO:0007669"/>
    <property type="project" value="UniProtKB-SubCell"/>
</dbReference>
<keyword evidence="5" id="KW-0539">Nucleus</keyword>
<evidence type="ECO:0000256" key="1">
    <source>
        <dbReference type="ARBA" id="ARBA00004123"/>
    </source>
</evidence>
<protein>
    <submittedName>
        <fullName evidence="8">Central kinetochore subunit Mal2/MCM21</fullName>
    </submittedName>
</protein>
<dbReference type="RefSeq" id="XP_035323212.1">
    <property type="nucleotide sequence ID" value="XM_035467200.1"/>
</dbReference>
<feature type="region of interest" description="Disordered" evidence="7">
    <location>
        <begin position="28"/>
        <end position="66"/>
    </location>
</feature>
<dbReference type="GO" id="GO:0031511">
    <property type="term" value="C:Mis6-Sim4 complex"/>
    <property type="evidence" value="ECO:0007669"/>
    <property type="project" value="TreeGrafter"/>
</dbReference>